<organism evidence="2 3">
    <name type="scientific">Mycena metata</name>
    <dbReference type="NCBI Taxonomy" id="1033252"/>
    <lineage>
        <taxon>Eukaryota</taxon>
        <taxon>Fungi</taxon>
        <taxon>Dikarya</taxon>
        <taxon>Basidiomycota</taxon>
        <taxon>Agaricomycotina</taxon>
        <taxon>Agaricomycetes</taxon>
        <taxon>Agaricomycetidae</taxon>
        <taxon>Agaricales</taxon>
        <taxon>Marasmiineae</taxon>
        <taxon>Mycenaceae</taxon>
        <taxon>Mycena</taxon>
    </lineage>
</organism>
<keyword evidence="3" id="KW-1185">Reference proteome</keyword>
<reference evidence="2" key="1">
    <citation type="submission" date="2023-03" db="EMBL/GenBank/DDBJ databases">
        <title>Massive genome expansion in bonnet fungi (Mycena s.s.) driven by repeated elements and novel gene families across ecological guilds.</title>
        <authorList>
            <consortium name="Lawrence Berkeley National Laboratory"/>
            <person name="Harder C.B."/>
            <person name="Miyauchi S."/>
            <person name="Viragh M."/>
            <person name="Kuo A."/>
            <person name="Thoen E."/>
            <person name="Andreopoulos B."/>
            <person name="Lu D."/>
            <person name="Skrede I."/>
            <person name="Drula E."/>
            <person name="Henrissat B."/>
            <person name="Morin E."/>
            <person name="Kohler A."/>
            <person name="Barry K."/>
            <person name="LaButti K."/>
            <person name="Morin E."/>
            <person name="Salamov A."/>
            <person name="Lipzen A."/>
            <person name="Mereny Z."/>
            <person name="Hegedus B."/>
            <person name="Baldrian P."/>
            <person name="Stursova M."/>
            <person name="Weitz H."/>
            <person name="Taylor A."/>
            <person name="Grigoriev I.V."/>
            <person name="Nagy L.G."/>
            <person name="Martin F."/>
            <person name="Kauserud H."/>
        </authorList>
    </citation>
    <scope>NUCLEOTIDE SEQUENCE</scope>
    <source>
        <strain evidence="2">CBHHK182m</strain>
    </source>
</reference>
<comment type="caution">
    <text evidence="2">The sequence shown here is derived from an EMBL/GenBank/DDBJ whole genome shotgun (WGS) entry which is preliminary data.</text>
</comment>
<proteinExistence type="predicted"/>
<dbReference type="Gene3D" id="1.20.1280.50">
    <property type="match status" value="1"/>
</dbReference>
<feature type="coiled-coil region" evidence="1">
    <location>
        <begin position="25"/>
        <end position="52"/>
    </location>
</feature>
<dbReference type="AlphaFoldDB" id="A0AAD7HKJ8"/>
<evidence type="ECO:0008006" key="4">
    <source>
        <dbReference type="Google" id="ProtNLM"/>
    </source>
</evidence>
<accession>A0AAD7HKJ8</accession>
<dbReference type="EMBL" id="JARKIB010000216">
    <property type="protein sequence ID" value="KAJ7722834.1"/>
    <property type="molecule type" value="Genomic_DNA"/>
</dbReference>
<gene>
    <name evidence="2" type="ORF">B0H16DRAFT_1896029</name>
</gene>
<evidence type="ECO:0000256" key="1">
    <source>
        <dbReference type="SAM" id="Coils"/>
    </source>
</evidence>
<protein>
    <recommendedName>
        <fullName evidence="4">F-box domain-containing protein</fullName>
    </recommendedName>
</protein>
<sequence>MSSSKVCVHCGLLPFQTSAHSTLPRAQLRFRLAQLTDLIAKLTTEQRQLRAISDSIVYPVLSIPPEITALIFFHCISPSNPFPQPSPLKAPLLLAQICREWRDIALSTPRLWQSLGLVDTRSVDVFETWLARSGNLPLNFSLNCVDPERASFLVDVCIPHAQRWQNVELALPVGLLTRLEGLLPIPLLRRISLSLRGPFKREVANGSPDDPISLRNAPSLREADVSTYPDLRFNLPWVQLTTLTLSKVDVDECFVILGLCPDLIALDITTIGPPPPPNHSNGPLTLPFLGSFTFATDFCAAADRLRLPKLTHVHIRETVGADVTHATSLQKLITLSACPIQRLALTLKYPASDTFSRMIDAMPASLHAMEVHCGNATHVAPLLTALQKPDLVSALTSLSISGGRVFDDDYDAFPALLEARAGGALREFSLLVQTYGRADAVRDVPLRMRALPRMQALAASGMKIRLAIAGRFRVGTETEVLLDTLN</sequence>
<evidence type="ECO:0000313" key="2">
    <source>
        <dbReference type="EMBL" id="KAJ7722834.1"/>
    </source>
</evidence>
<dbReference type="Proteomes" id="UP001215598">
    <property type="component" value="Unassembled WGS sequence"/>
</dbReference>
<keyword evidence="1" id="KW-0175">Coiled coil</keyword>
<evidence type="ECO:0000313" key="3">
    <source>
        <dbReference type="Proteomes" id="UP001215598"/>
    </source>
</evidence>
<name>A0AAD7HKJ8_9AGAR</name>